<gene>
    <name evidence="1" type="ORF">RISK_002508</name>
</gene>
<reference evidence="1" key="1">
    <citation type="submission" date="2015-05" db="EMBL/GenBank/DDBJ databases">
        <title>Permanent draft genome of Rhodopirellula islandicus K833.</title>
        <authorList>
            <person name="Kizina J."/>
            <person name="Richter M."/>
            <person name="Glockner F.O."/>
            <person name="Harder J."/>
        </authorList>
    </citation>
    <scope>NUCLEOTIDE SEQUENCE [LARGE SCALE GENOMIC DNA]</scope>
    <source>
        <strain evidence="1">K833</strain>
    </source>
</reference>
<evidence type="ECO:0000313" key="1">
    <source>
        <dbReference type="EMBL" id="KLU05876.1"/>
    </source>
</evidence>
<evidence type="ECO:0000313" key="2">
    <source>
        <dbReference type="Proteomes" id="UP000036367"/>
    </source>
</evidence>
<name>A0A0J1BH56_RHOIS</name>
<protein>
    <submittedName>
        <fullName evidence="1">Uncharacterized protein</fullName>
    </submittedName>
</protein>
<organism evidence="1 2">
    <name type="scientific">Rhodopirellula islandica</name>
    <dbReference type="NCBI Taxonomy" id="595434"/>
    <lineage>
        <taxon>Bacteria</taxon>
        <taxon>Pseudomonadati</taxon>
        <taxon>Planctomycetota</taxon>
        <taxon>Planctomycetia</taxon>
        <taxon>Pirellulales</taxon>
        <taxon>Pirellulaceae</taxon>
        <taxon>Rhodopirellula</taxon>
    </lineage>
</organism>
<comment type="caution">
    <text evidence="1">The sequence shown here is derived from an EMBL/GenBank/DDBJ whole genome shotgun (WGS) entry which is preliminary data.</text>
</comment>
<dbReference type="PATRIC" id="fig|595434.4.peg.2392"/>
<sequence length="209" mass="23777">MQFLGNEVKTFPKLVACDLMRASDIGFGDQLPAPRYSMKYFLTLILLSVVLTSSASGQSAIQDLIASDKEAKAPPPVPADVLAKIKKQAKTDHPDNFSTQLYVIRNQSKAWQSLQIHERPNDIPQKIHNGIRKDAKEDHRDDYSTQLYVIGNQIKAYRELDSFDWPTDVPNSALRAIAGKAYQDHRTEYSTQLYVIKNEIKSYRRLHSQ</sequence>
<dbReference type="Proteomes" id="UP000036367">
    <property type="component" value="Unassembled WGS sequence"/>
</dbReference>
<dbReference type="EMBL" id="LECT01000017">
    <property type="protein sequence ID" value="KLU05876.1"/>
    <property type="molecule type" value="Genomic_DNA"/>
</dbReference>
<dbReference type="STRING" id="595434.RISK_002508"/>
<dbReference type="AlphaFoldDB" id="A0A0J1BH56"/>
<keyword evidence="2" id="KW-1185">Reference proteome</keyword>
<proteinExistence type="predicted"/>
<accession>A0A0J1BH56</accession>